<reference evidence="4" key="1">
    <citation type="journal article" date="2005" name="Nature">
        <title>The map-based sequence of the rice genome.</title>
        <authorList>
            <consortium name="International rice genome sequencing project (IRGSP)"/>
            <person name="Matsumoto T."/>
            <person name="Wu J."/>
            <person name="Kanamori H."/>
            <person name="Katayose Y."/>
            <person name="Fujisawa M."/>
            <person name="Namiki N."/>
            <person name="Mizuno H."/>
            <person name="Yamamoto K."/>
            <person name="Antonio B.A."/>
            <person name="Baba T."/>
            <person name="Sakata K."/>
            <person name="Nagamura Y."/>
            <person name="Aoki H."/>
            <person name="Arikawa K."/>
            <person name="Arita K."/>
            <person name="Bito T."/>
            <person name="Chiden Y."/>
            <person name="Fujitsuka N."/>
            <person name="Fukunaka R."/>
            <person name="Hamada M."/>
            <person name="Harada C."/>
            <person name="Hayashi A."/>
            <person name="Hijishita S."/>
            <person name="Honda M."/>
            <person name="Hosokawa S."/>
            <person name="Ichikawa Y."/>
            <person name="Idonuma A."/>
            <person name="Iijima M."/>
            <person name="Ikeda M."/>
            <person name="Ikeno M."/>
            <person name="Ito K."/>
            <person name="Ito S."/>
            <person name="Ito T."/>
            <person name="Ito Y."/>
            <person name="Ito Y."/>
            <person name="Iwabuchi A."/>
            <person name="Kamiya K."/>
            <person name="Karasawa W."/>
            <person name="Kurita K."/>
            <person name="Katagiri S."/>
            <person name="Kikuta A."/>
            <person name="Kobayashi H."/>
            <person name="Kobayashi N."/>
            <person name="Machita K."/>
            <person name="Maehara T."/>
            <person name="Masukawa M."/>
            <person name="Mizubayashi T."/>
            <person name="Mukai Y."/>
            <person name="Nagasaki H."/>
            <person name="Nagata Y."/>
            <person name="Naito S."/>
            <person name="Nakashima M."/>
            <person name="Nakama Y."/>
            <person name="Nakamichi Y."/>
            <person name="Nakamura M."/>
            <person name="Meguro A."/>
            <person name="Negishi M."/>
            <person name="Ohta I."/>
            <person name="Ohta T."/>
            <person name="Okamoto M."/>
            <person name="Ono N."/>
            <person name="Saji S."/>
            <person name="Sakaguchi M."/>
            <person name="Sakai K."/>
            <person name="Shibata M."/>
            <person name="Shimokawa T."/>
            <person name="Song J."/>
            <person name="Takazaki Y."/>
            <person name="Terasawa K."/>
            <person name="Tsugane M."/>
            <person name="Tsuji K."/>
            <person name="Ueda S."/>
            <person name="Waki K."/>
            <person name="Yamagata H."/>
            <person name="Yamamoto M."/>
            <person name="Yamamoto S."/>
            <person name="Yamane H."/>
            <person name="Yoshiki S."/>
            <person name="Yoshihara R."/>
            <person name="Yukawa K."/>
            <person name="Zhong H."/>
            <person name="Yano M."/>
            <person name="Yuan Q."/>
            <person name="Ouyang S."/>
            <person name="Liu J."/>
            <person name="Jones K.M."/>
            <person name="Gansberger K."/>
            <person name="Moffat K."/>
            <person name="Hill J."/>
            <person name="Bera J."/>
            <person name="Fadrosh D."/>
            <person name="Jin S."/>
            <person name="Johri S."/>
            <person name="Kim M."/>
            <person name="Overton L."/>
            <person name="Reardon M."/>
            <person name="Tsitrin T."/>
            <person name="Vuong H."/>
            <person name="Weaver B."/>
            <person name="Ciecko A."/>
            <person name="Tallon L."/>
            <person name="Jackson J."/>
            <person name="Pai G."/>
            <person name="Aken S.V."/>
            <person name="Utterback T."/>
            <person name="Reidmuller S."/>
            <person name="Feldblyum T."/>
            <person name="Hsiao J."/>
            <person name="Zismann V."/>
            <person name="Iobst S."/>
            <person name="de Vazeille A.R."/>
            <person name="Buell C.R."/>
            <person name="Ying K."/>
            <person name="Li Y."/>
            <person name="Lu T."/>
            <person name="Huang Y."/>
            <person name="Zhao Q."/>
            <person name="Feng Q."/>
            <person name="Zhang L."/>
            <person name="Zhu J."/>
            <person name="Weng Q."/>
            <person name="Mu J."/>
            <person name="Lu Y."/>
            <person name="Fan D."/>
            <person name="Liu Y."/>
            <person name="Guan J."/>
            <person name="Zhang Y."/>
            <person name="Yu S."/>
            <person name="Liu X."/>
            <person name="Zhang Y."/>
            <person name="Hong G."/>
            <person name="Han B."/>
            <person name="Choisne N."/>
            <person name="Demange N."/>
            <person name="Orjeda G."/>
            <person name="Samain S."/>
            <person name="Cattolico L."/>
            <person name="Pelletier E."/>
            <person name="Couloux A."/>
            <person name="Segurens B."/>
            <person name="Wincker P."/>
            <person name="D'Hont A."/>
            <person name="Scarpelli C."/>
            <person name="Weissenbach J."/>
            <person name="Salanoubat M."/>
            <person name="Quetier F."/>
            <person name="Yu Y."/>
            <person name="Kim H.R."/>
            <person name="Rambo T."/>
            <person name="Currie J."/>
            <person name="Collura K."/>
            <person name="Luo M."/>
            <person name="Yang T."/>
            <person name="Ammiraju J.S.S."/>
            <person name="Engler F."/>
            <person name="Soderlund C."/>
            <person name="Wing R.A."/>
            <person name="Palmer L.E."/>
            <person name="de la Bastide M."/>
            <person name="Spiegel L."/>
            <person name="Nascimento L."/>
            <person name="Zutavern T."/>
            <person name="O'Shaughnessy A."/>
            <person name="Dike S."/>
            <person name="Dedhia N."/>
            <person name="Preston R."/>
            <person name="Balija V."/>
            <person name="McCombie W.R."/>
            <person name="Chow T."/>
            <person name="Chen H."/>
            <person name="Chung M."/>
            <person name="Chen C."/>
            <person name="Shaw J."/>
            <person name="Wu H."/>
            <person name="Hsiao K."/>
            <person name="Chao Y."/>
            <person name="Chu M."/>
            <person name="Cheng C."/>
            <person name="Hour A."/>
            <person name="Lee P."/>
            <person name="Lin S."/>
            <person name="Lin Y."/>
            <person name="Liou J."/>
            <person name="Liu S."/>
            <person name="Hsing Y."/>
            <person name="Raghuvanshi S."/>
            <person name="Mohanty A."/>
            <person name="Bharti A.K."/>
            <person name="Gaur A."/>
            <person name="Gupta V."/>
            <person name="Kumar D."/>
            <person name="Ravi V."/>
            <person name="Vij S."/>
            <person name="Kapur A."/>
            <person name="Khurana P."/>
            <person name="Khurana P."/>
            <person name="Khurana J.P."/>
            <person name="Tyagi A.K."/>
            <person name="Gaikwad K."/>
            <person name="Singh A."/>
            <person name="Dalal V."/>
            <person name="Srivastava S."/>
            <person name="Dixit A."/>
            <person name="Pal A.K."/>
            <person name="Ghazi I.A."/>
            <person name="Yadav M."/>
            <person name="Pandit A."/>
            <person name="Bhargava A."/>
            <person name="Sureshbabu K."/>
            <person name="Batra K."/>
            <person name="Sharma T.R."/>
            <person name="Mohapatra T."/>
            <person name="Singh N.K."/>
            <person name="Messing J."/>
            <person name="Nelson A.B."/>
            <person name="Fuks G."/>
            <person name="Kavchok S."/>
            <person name="Keizer G."/>
            <person name="Linton E."/>
            <person name="Llaca V."/>
            <person name="Song R."/>
            <person name="Tanyolac B."/>
            <person name="Young S."/>
            <person name="Ho-Il K."/>
            <person name="Hahn J.H."/>
            <person name="Sangsakoo G."/>
            <person name="Vanavichit A."/>
            <person name="de Mattos Luiz.A.T."/>
            <person name="Zimmer P.D."/>
            <person name="Malone G."/>
            <person name="Dellagostin O."/>
            <person name="de Oliveira A.C."/>
            <person name="Bevan M."/>
            <person name="Bancroft I."/>
            <person name="Minx P."/>
            <person name="Cordum H."/>
            <person name="Wilson R."/>
            <person name="Cheng Z."/>
            <person name="Jin W."/>
            <person name="Jiang J."/>
            <person name="Leong S.A."/>
            <person name="Iwama H."/>
            <person name="Gojobori T."/>
            <person name="Itoh T."/>
            <person name="Niimura Y."/>
            <person name="Fujii Y."/>
            <person name="Habara T."/>
            <person name="Sakai H."/>
            <person name="Sato Y."/>
            <person name="Wilson G."/>
            <person name="Kumar K."/>
            <person name="McCouch S."/>
            <person name="Juretic N."/>
            <person name="Hoen D."/>
            <person name="Wright S."/>
            <person name="Bruskiewich R."/>
            <person name="Bureau T."/>
            <person name="Miyao A."/>
            <person name="Hirochika H."/>
            <person name="Nishikawa T."/>
            <person name="Kadowaki K."/>
            <person name="Sugiura M."/>
            <person name="Burr B."/>
            <person name="Sasaki T."/>
        </authorList>
    </citation>
    <scope>NUCLEOTIDE SEQUENCE [LARGE SCALE GENOMIC DNA]</scope>
    <source>
        <strain evidence="4">cv. Nipponbare</strain>
    </source>
</reference>
<keyword evidence="5 6" id="KW-1267">Proteomics identification</keyword>
<evidence type="ECO:0000313" key="3">
    <source>
        <dbReference type="EMBL" id="BAS95230.1"/>
    </source>
</evidence>
<dbReference type="InterPro" id="IPR017937">
    <property type="entry name" value="Thioredoxin_CS"/>
</dbReference>
<sequence length="161" mass="17373">MAAAAVARRVVLVLVLAAASLAAAPRGAAARSLGGREGPGEVDADAAVDLNATNFDAFLKASLEPWAVVEFFAHWCPACRNYKPHYEKVAKLFNGRDAAHPGLILMARVDCASKVNIDLCNRFSVDHYPFLLWGPPTKFASAKWDPKQENNENASKECFGS</sequence>
<dbReference type="Proteomes" id="UP000059680">
    <property type="component" value="Chromosome 5"/>
</dbReference>
<dbReference type="GO" id="GO:0016971">
    <property type="term" value="F:flavin-dependent sulfhydryl oxidase activity"/>
    <property type="evidence" value="ECO:0007669"/>
    <property type="project" value="InterPro"/>
</dbReference>
<dbReference type="Gramene" id="Os05t0552500-01">
    <property type="protein sequence ID" value="Os05t0552500-01"/>
    <property type="gene ID" value="Os05g0552500"/>
</dbReference>
<dbReference type="PANTHER" id="PTHR22897">
    <property type="entry name" value="QUIESCIN Q6-RELATED SULFHYDRYL OXIDASE"/>
    <property type="match status" value="1"/>
</dbReference>
<feature type="domain" description="Thioredoxin" evidence="2">
    <location>
        <begin position="18"/>
        <end position="161"/>
    </location>
</feature>
<protein>
    <submittedName>
        <fullName evidence="3">Os05g0552500 protein</fullName>
    </submittedName>
</protein>
<dbReference type="AlphaFoldDB" id="A0A0P0WQJ7"/>
<dbReference type="FunFam" id="3.40.30.10:FF:000244">
    <property type="entry name" value="Sulfhydryl oxidase"/>
    <property type="match status" value="1"/>
</dbReference>
<gene>
    <name evidence="3" type="ordered locus">Os05g0552500</name>
    <name evidence="3" type="ORF">OSNPB_050552500</name>
</gene>
<dbReference type="ExpressionAtlas" id="A0A0P0WQJ7">
    <property type="expression patterns" value="baseline and differential"/>
</dbReference>
<evidence type="ECO:0000256" key="1">
    <source>
        <dbReference type="SAM" id="SignalP"/>
    </source>
</evidence>
<evidence type="ECO:0000313" key="4">
    <source>
        <dbReference type="Proteomes" id="UP000059680"/>
    </source>
</evidence>
<dbReference type="PROSITE" id="PS51352">
    <property type="entry name" value="THIOREDOXIN_2"/>
    <property type="match status" value="1"/>
</dbReference>
<dbReference type="PROSITE" id="PS00194">
    <property type="entry name" value="THIOREDOXIN_1"/>
    <property type="match status" value="1"/>
</dbReference>
<organism evidence="3 4">
    <name type="scientific">Oryza sativa subsp. japonica</name>
    <name type="common">Rice</name>
    <dbReference type="NCBI Taxonomy" id="39947"/>
    <lineage>
        <taxon>Eukaryota</taxon>
        <taxon>Viridiplantae</taxon>
        <taxon>Streptophyta</taxon>
        <taxon>Embryophyta</taxon>
        <taxon>Tracheophyta</taxon>
        <taxon>Spermatophyta</taxon>
        <taxon>Magnoliopsida</taxon>
        <taxon>Liliopsida</taxon>
        <taxon>Poales</taxon>
        <taxon>Poaceae</taxon>
        <taxon>BOP clade</taxon>
        <taxon>Oryzoideae</taxon>
        <taxon>Oryzeae</taxon>
        <taxon>Oryzinae</taxon>
        <taxon>Oryza</taxon>
        <taxon>Oryza sativa</taxon>
    </lineage>
</organism>
<name>A0A0P0WQJ7_ORYSJ</name>
<dbReference type="Pfam" id="PF00085">
    <property type="entry name" value="Thioredoxin"/>
    <property type="match status" value="1"/>
</dbReference>
<dbReference type="Gene3D" id="3.40.30.10">
    <property type="entry name" value="Glutaredoxin"/>
    <property type="match status" value="1"/>
</dbReference>
<feature type="signal peptide" evidence="1">
    <location>
        <begin position="1"/>
        <end position="30"/>
    </location>
</feature>
<evidence type="ECO:0000259" key="2">
    <source>
        <dbReference type="PROSITE" id="PS51352"/>
    </source>
</evidence>
<dbReference type="SUPFAM" id="SSF52833">
    <property type="entry name" value="Thioredoxin-like"/>
    <property type="match status" value="1"/>
</dbReference>
<evidence type="ECO:0007829" key="5">
    <source>
        <dbReference type="PeptideAtlas" id="A0A0P0WQJ7"/>
    </source>
</evidence>
<proteinExistence type="evidence at protein level"/>
<accession>A0A0P0WQJ7</accession>
<keyword evidence="1" id="KW-0732">Signal</keyword>
<dbReference type="InterPro" id="IPR013766">
    <property type="entry name" value="Thioredoxin_domain"/>
</dbReference>
<reference evidence="3 4" key="2">
    <citation type="journal article" date="2013" name="Plant Cell Physiol.">
        <title>Rice Annotation Project Database (RAP-DB): an integrative and interactive database for rice genomics.</title>
        <authorList>
            <person name="Sakai H."/>
            <person name="Lee S.S."/>
            <person name="Tanaka T."/>
            <person name="Numa H."/>
            <person name="Kim J."/>
            <person name="Kawahara Y."/>
            <person name="Wakimoto H."/>
            <person name="Yang C.C."/>
            <person name="Iwamoto M."/>
            <person name="Abe T."/>
            <person name="Yamada Y."/>
            <person name="Muto A."/>
            <person name="Inokuchi H."/>
            <person name="Ikemura T."/>
            <person name="Matsumoto T."/>
            <person name="Sasaki T."/>
            <person name="Itoh T."/>
        </authorList>
    </citation>
    <scope>NUCLEOTIDE SEQUENCE [LARGE SCALE GENOMIC DNA]</scope>
    <source>
        <strain evidence="4">cv. Nipponbare</strain>
    </source>
</reference>
<dbReference type="EMBL" id="AP014961">
    <property type="protein sequence ID" value="BAS95230.1"/>
    <property type="molecule type" value="Genomic_DNA"/>
</dbReference>
<dbReference type="InterPro" id="IPR039798">
    <property type="entry name" value="Sulfhydryl_oxidase"/>
</dbReference>
<keyword evidence="4" id="KW-1185">Reference proteome</keyword>
<dbReference type="InterPro" id="IPR036249">
    <property type="entry name" value="Thioredoxin-like_sf"/>
</dbReference>
<reference evidence="3 4" key="3">
    <citation type="journal article" date="2013" name="Rice">
        <title>Improvement of the Oryza sativa Nipponbare reference genome using next generation sequence and optical map data.</title>
        <authorList>
            <person name="Kawahara Y."/>
            <person name="de la Bastide M."/>
            <person name="Hamilton J.P."/>
            <person name="Kanamori H."/>
            <person name="McCombie W.R."/>
            <person name="Ouyang S."/>
            <person name="Schwartz D.C."/>
            <person name="Tanaka T."/>
            <person name="Wu J."/>
            <person name="Zhou S."/>
            <person name="Childs K.L."/>
            <person name="Davidson R.M."/>
            <person name="Lin H."/>
            <person name="Quesada-Ocampo L."/>
            <person name="Vaillancourt B."/>
            <person name="Sakai H."/>
            <person name="Lee S.S."/>
            <person name="Kim J."/>
            <person name="Numa H."/>
            <person name="Itoh T."/>
            <person name="Buell C.R."/>
            <person name="Matsumoto T."/>
        </authorList>
    </citation>
    <scope>NUCLEOTIDE SEQUENCE [LARGE SCALE GENOMIC DNA]</scope>
    <source>
        <strain evidence="4">cv. Nipponbare</strain>
    </source>
</reference>
<feature type="chain" id="PRO_5006056827" evidence="1">
    <location>
        <begin position="31"/>
        <end position="161"/>
    </location>
</feature>
<evidence type="ECO:0007829" key="6">
    <source>
        <dbReference type="ProteomicsDB" id="A0A0P0WQJ7"/>
    </source>
</evidence>
<dbReference type="PANTHER" id="PTHR22897:SF8">
    <property type="entry name" value="SULFHYDRYL OXIDASE"/>
    <property type="match status" value="1"/>
</dbReference>